<accession>A0A0D3FT99</accession>
<evidence type="ECO:0000313" key="3">
    <source>
        <dbReference type="Proteomes" id="UP000026960"/>
    </source>
</evidence>
<reference evidence="2" key="2">
    <citation type="submission" date="2015-03" db="UniProtKB">
        <authorList>
            <consortium name="EnsemblPlants"/>
        </authorList>
    </citation>
    <scope>IDENTIFICATION</scope>
</reference>
<feature type="compositionally biased region" description="Basic and acidic residues" evidence="1">
    <location>
        <begin position="170"/>
        <end position="182"/>
    </location>
</feature>
<feature type="compositionally biased region" description="Basic residues" evidence="1">
    <location>
        <begin position="134"/>
        <end position="147"/>
    </location>
</feature>
<dbReference type="EnsemblPlants" id="OBART04G04900.1">
    <property type="protein sequence ID" value="OBART04G04900.1"/>
    <property type="gene ID" value="OBART04G04900"/>
</dbReference>
<name>A0A0D3FT99_9ORYZ</name>
<sequence length="207" mass="22643">MASTLPVRGVMAGGAQGHGDDDDLGTVLSGASGQQPGARERSDIQIGHGDELLGAPGCSIGEKSTWTAVCSKWRLRRHSFGRIQGRRRLRRALNFLFHTDLSTETNKTRREISAGGSGSGGDAFERRSPTAVARGRRLRRQQRRRPTQRCTDPTAALAGGGRGRRRRRLRADSDGRWGDACRRNSGIRQRQLRASPADTVTNPSSRF</sequence>
<dbReference type="PaxDb" id="65489-OBART04G04900.1"/>
<feature type="compositionally biased region" description="Polar residues" evidence="1">
    <location>
        <begin position="198"/>
        <end position="207"/>
    </location>
</feature>
<dbReference type="Gramene" id="OBART04G04900.1">
    <property type="protein sequence ID" value="OBART04G04900.1"/>
    <property type="gene ID" value="OBART04G04900"/>
</dbReference>
<protein>
    <submittedName>
        <fullName evidence="2">Uncharacterized protein</fullName>
    </submittedName>
</protein>
<evidence type="ECO:0000256" key="1">
    <source>
        <dbReference type="SAM" id="MobiDB-lite"/>
    </source>
</evidence>
<dbReference type="AlphaFoldDB" id="A0A0D3FT99"/>
<evidence type="ECO:0000313" key="2">
    <source>
        <dbReference type="EnsemblPlants" id="OBART04G04900.1"/>
    </source>
</evidence>
<organism evidence="2">
    <name type="scientific">Oryza barthii</name>
    <dbReference type="NCBI Taxonomy" id="65489"/>
    <lineage>
        <taxon>Eukaryota</taxon>
        <taxon>Viridiplantae</taxon>
        <taxon>Streptophyta</taxon>
        <taxon>Embryophyta</taxon>
        <taxon>Tracheophyta</taxon>
        <taxon>Spermatophyta</taxon>
        <taxon>Magnoliopsida</taxon>
        <taxon>Liliopsida</taxon>
        <taxon>Poales</taxon>
        <taxon>Poaceae</taxon>
        <taxon>BOP clade</taxon>
        <taxon>Oryzoideae</taxon>
        <taxon>Oryzeae</taxon>
        <taxon>Oryzinae</taxon>
        <taxon>Oryza</taxon>
    </lineage>
</organism>
<dbReference type="Proteomes" id="UP000026960">
    <property type="component" value="Chromosome 4"/>
</dbReference>
<feature type="region of interest" description="Disordered" evidence="1">
    <location>
        <begin position="1"/>
        <end position="40"/>
    </location>
</feature>
<reference evidence="2" key="1">
    <citation type="journal article" date="2009" name="Rice">
        <title>De Novo Next Generation Sequencing of Plant Genomes.</title>
        <authorList>
            <person name="Rounsley S."/>
            <person name="Marri P.R."/>
            <person name="Yu Y."/>
            <person name="He R."/>
            <person name="Sisneros N."/>
            <person name="Goicoechea J.L."/>
            <person name="Lee S.J."/>
            <person name="Angelova A."/>
            <person name="Kudrna D."/>
            <person name="Luo M."/>
            <person name="Affourtit J."/>
            <person name="Desany B."/>
            <person name="Knight J."/>
            <person name="Niazi F."/>
            <person name="Egholm M."/>
            <person name="Wing R.A."/>
        </authorList>
    </citation>
    <scope>NUCLEOTIDE SEQUENCE [LARGE SCALE GENOMIC DNA]</scope>
    <source>
        <strain evidence="2">cv. IRGC 105608</strain>
    </source>
</reference>
<feature type="region of interest" description="Disordered" evidence="1">
    <location>
        <begin position="106"/>
        <end position="207"/>
    </location>
</feature>
<proteinExistence type="predicted"/>
<dbReference type="HOGENOM" id="CLU_1328189_0_0_1"/>
<keyword evidence="3" id="KW-1185">Reference proteome</keyword>